<dbReference type="RefSeq" id="WP_257701775.1">
    <property type="nucleotide sequence ID" value="NZ_CP102451.1"/>
</dbReference>
<evidence type="ECO:0000313" key="1">
    <source>
        <dbReference type="EMBL" id="UUV98193.1"/>
    </source>
</evidence>
<reference evidence="1" key="2">
    <citation type="submission" date="2022-08" db="EMBL/GenBank/DDBJ databases">
        <authorList>
            <person name="Poehlein A."/>
            <person name="Guzman J."/>
            <person name="Daniel R."/>
            <person name="Vilcinskas A."/>
        </authorList>
    </citation>
    <scope>NUCLEOTIDE SEQUENCE</scope>
    <source>
        <strain evidence="1">G314FT</strain>
    </source>
</reference>
<organism evidence="1 2">
    <name type="scientific">Vagococcus luciliae</name>
    <dbReference type="NCBI Taxonomy" id="2920380"/>
    <lineage>
        <taxon>Bacteria</taxon>
        <taxon>Bacillati</taxon>
        <taxon>Bacillota</taxon>
        <taxon>Bacilli</taxon>
        <taxon>Lactobacillales</taxon>
        <taxon>Enterococcaceae</taxon>
        <taxon>Vagococcus</taxon>
    </lineage>
</organism>
<protein>
    <submittedName>
        <fullName evidence="1">Uncharacterized protein</fullName>
    </submittedName>
</protein>
<name>A0ABY5NX78_9ENTE</name>
<evidence type="ECO:0000313" key="2">
    <source>
        <dbReference type="Proteomes" id="UP001058273"/>
    </source>
</evidence>
<dbReference type="EMBL" id="CP102451">
    <property type="protein sequence ID" value="UUV98193.1"/>
    <property type="molecule type" value="Genomic_DNA"/>
</dbReference>
<accession>A0ABY5NX78</accession>
<sequence>MKVETHTIKNEVFLSDDHNHRYLLQRTWGADNQAIVVVITLKPASVGGVENDLITMLI</sequence>
<gene>
    <name evidence="1" type="ORF">G314FT_02840</name>
</gene>
<keyword evidence="2" id="KW-1185">Reference proteome</keyword>
<dbReference type="Proteomes" id="UP001058273">
    <property type="component" value="Chromosome"/>
</dbReference>
<reference evidence="1" key="1">
    <citation type="submission" date="2022-08" db="EMBL/GenBank/DDBJ databases">
        <title>Genome sequence of Vagococcus luciliae DSM 112651.</title>
        <authorList>
            <person name="Juan G."/>
            <person name="Anja P."/>
            <person name="Rolf D."/>
            <person name="Kampfer P."/>
            <person name="Vilcinskas A."/>
        </authorList>
    </citation>
    <scope>NUCLEOTIDE SEQUENCE</scope>
    <source>
        <strain evidence="1">G314FT</strain>
    </source>
</reference>
<proteinExistence type="predicted"/>